<dbReference type="Proteomes" id="UP000800096">
    <property type="component" value="Unassembled WGS sequence"/>
</dbReference>
<dbReference type="EMBL" id="ML979135">
    <property type="protein sequence ID" value="KAF1916715.1"/>
    <property type="molecule type" value="Genomic_DNA"/>
</dbReference>
<evidence type="ECO:0000313" key="1">
    <source>
        <dbReference type="EMBL" id="KAF1916715.1"/>
    </source>
</evidence>
<proteinExistence type="predicted"/>
<gene>
    <name evidence="1" type="ORF">BDU57DRAFT_516965</name>
</gene>
<organism evidence="1 2">
    <name type="scientific">Ampelomyces quisqualis</name>
    <name type="common">Powdery mildew agent</name>
    <dbReference type="NCBI Taxonomy" id="50730"/>
    <lineage>
        <taxon>Eukaryota</taxon>
        <taxon>Fungi</taxon>
        <taxon>Dikarya</taxon>
        <taxon>Ascomycota</taxon>
        <taxon>Pezizomycotina</taxon>
        <taxon>Dothideomycetes</taxon>
        <taxon>Pleosporomycetidae</taxon>
        <taxon>Pleosporales</taxon>
        <taxon>Pleosporineae</taxon>
        <taxon>Phaeosphaeriaceae</taxon>
        <taxon>Ampelomyces</taxon>
    </lineage>
</organism>
<dbReference type="AlphaFoldDB" id="A0A6A5QM78"/>
<evidence type="ECO:0000313" key="2">
    <source>
        <dbReference type="Proteomes" id="UP000800096"/>
    </source>
</evidence>
<name>A0A6A5QM78_AMPQU</name>
<accession>A0A6A5QM78</accession>
<reference evidence="1" key="1">
    <citation type="journal article" date="2020" name="Stud. Mycol.">
        <title>101 Dothideomycetes genomes: a test case for predicting lifestyles and emergence of pathogens.</title>
        <authorList>
            <person name="Haridas S."/>
            <person name="Albert R."/>
            <person name="Binder M."/>
            <person name="Bloem J."/>
            <person name="Labutti K."/>
            <person name="Salamov A."/>
            <person name="Andreopoulos B."/>
            <person name="Baker S."/>
            <person name="Barry K."/>
            <person name="Bills G."/>
            <person name="Bluhm B."/>
            <person name="Cannon C."/>
            <person name="Castanera R."/>
            <person name="Culley D."/>
            <person name="Daum C."/>
            <person name="Ezra D."/>
            <person name="Gonzalez J."/>
            <person name="Henrissat B."/>
            <person name="Kuo A."/>
            <person name="Liang C."/>
            <person name="Lipzen A."/>
            <person name="Lutzoni F."/>
            <person name="Magnuson J."/>
            <person name="Mondo S."/>
            <person name="Nolan M."/>
            <person name="Ohm R."/>
            <person name="Pangilinan J."/>
            <person name="Park H.-J."/>
            <person name="Ramirez L."/>
            <person name="Alfaro M."/>
            <person name="Sun H."/>
            <person name="Tritt A."/>
            <person name="Yoshinaga Y."/>
            <person name="Zwiers L.-H."/>
            <person name="Turgeon B."/>
            <person name="Goodwin S."/>
            <person name="Spatafora J."/>
            <person name="Crous P."/>
            <person name="Grigoriev I."/>
        </authorList>
    </citation>
    <scope>NUCLEOTIDE SEQUENCE</scope>
    <source>
        <strain evidence="1">HMLAC05119</strain>
    </source>
</reference>
<keyword evidence="2" id="KW-1185">Reference proteome</keyword>
<sequence length="141" mass="15594">MSLGWRPAARGTYYWRCNNGPFGGEYFVKSPGDLTTWTWRSCEISASPQGGCTFLALLFSAALAAQISLPVSTSVECQFGKGSGTSTFLGITFGVQSLHQAYDLGLPMVPETLPQPRLLRRFQRDHVSLEVVRQWLIDCQT</sequence>
<protein>
    <submittedName>
        <fullName evidence="1">Uncharacterized protein</fullName>
    </submittedName>
</protein>